<evidence type="ECO:0000313" key="1">
    <source>
        <dbReference type="Proteomes" id="UP000008854"/>
    </source>
</evidence>
<dbReference type="Proteomes" id="UP000008854">
    <property type="component" value="Unassembled WGS sequence"/>
</dbReference>
<evidence type="ECO:0000313" key="2">
    <source>
        <dbReference type="WBParaSite" id="Smp_156930.1"/>
    </source>
</evidence>
<dbReference type="AlphaFoldDB" id="A0A3Q0KQR1"/>
<dbReference type="WBParaSite" id="Smp_156930.1">
    <property type="protein sequence ID" value="Smp_156930.1"/>
    <property type="gene ID" value="Smp_156930"/>
</dbReference>
<organism evidence="1 2">
    <name type="scientific">Schistosoma mansoni</name>
    <name type="common">Blood fluke</name>
    <dbReference type="NCBI Taxonomy" id="6183"/>
    <lineage>
        <taxon>Eukaryota</taxon>
        <taxon>Metazoa</taxon>
        <taxon>Spiralia</taxon>
        <taxon>Lophotrochozoa</taxon>
        <taxon>Platyhelminthes</taxon>
        <taxon>Trematoda</taxon>
        <taxon>Digenea</taxon>
        <taxon>Strigeidida</taxon>
        <taxon>Schistosomatoidea</taxon>
        <taxon>Schistosomatidae</taxon>
        <taxon>Schistosoma</taxon>
    </lineage>
</organism>
<proteinExistence type="predicted"/>
<reference evidence="2" key="2">
    <citation type="submission" date="2018-12" db="UniProtKB">
        <authorList>
            <consortium name="WormBaseParasite"/>
        </authorList>
    </citation>
    <scope>IDENTIFICATION</scope>
    <source>
        <strain evidence="2">Puerto Rican</strain>
    </source>
</reference>
<name>A0A3Q0KQR1_SCHMA</name>
<protein>
    <submittedName>
        <fullName evidence="2">IS5/IS1182 family transposase</fullName>
    </submittedName>
</protein>
<accession>A0A3Q0KQR1</accession>
<keyword evidence="1" id="KW-1185">Reference proteome</keyword>
<sequence length="42" mass="5235">AAYSTSAWDKKTRWQRFRIWLQLVLEFLCCLLDIEYRNNRIN</sequence>
<reference evidence="1" key="1">
    <citation type="journal article" date="2012" name="PLoS Negl. Trop. Dis.">
        <title>A systematically improved high quality genome and transcriptome of the human blood fluke Schistosoma mansoni.</title>
        <authorList>
            <person name="Protasio A.V."/>
            <person name="Tsai I.J."/>
            <person name="Babbage A."/>
            <person name="Nichol S."/>
            <person name="Hunt M."/>
            <person name="Aslett M.A."/>
            <person name="De Silva N."/>
            <person name="Velarde G.S."/>
            <person name="Anderson T.J."/>
            <person name="Clark R.C."/>
            <person name="Davidson C."/>
            <person name="Dillon G.P."/>
            <person name="Holroyd N.E."/>
            <person name="LoVerde P.T."/>
            <person name="Lloyd C."/>
            <person name="McQuillan J."/>
            <person name="Oliveira G."/>
            <person name="Otto T.D."/>
            <person name="Parker-Manuel S.J."/>
            <person name="Quail M.A."/>
            <person name="Wilson R.A."/>
            <person name="Zerlotini A."/>
            <person name="Dunne D.W."/>
            <person name="Berriman M."/>
        </authorList>
    </citation>
    <scope>NUCLEOTIDE SEQUENCE [LARGE SCALE GENOMIC DNA]</scope>
    <source>
        <strain evidence="1">Puerto Rican</strain>
    </source>
</reference>
<dbReference type="InParanoid" id="A0A3Q0KQR1"/>